<protein>
    <submittedName>
        <fullName evidence="2">Phage baseplate assembly protein V</fullName>
    </submittedName>
</protein>
<dbReference type="Gene3D" id="4.10.220.110">
    <property type="match status" value="1"/>
</dbReference>
<sequence>MAQLTEPMFSINGTPLLQFTSFSLHQSIFSHHHFTLVCPAQSIDGRTGMFTASKEMIGGSFGARISGVGLSGTVLFNGIITGVETARFTGHHGDVILTGYSPTIVLDSGPHCKSWEKKALKNIAQDVLKFFPENLLEPKVQPLYGETLAYTVQYKETAWEFLQRLTSTYGEWLFWDGRSLVVGPPRDTKKTELVYGRHLSRFNVALQARPVRSQLLAWDYQNSQVYSSEPQGVEQKAGLNAWGEQVYKASQTVYGTQPKQWNPRFLTNKKQQDDLVNLRSAVESSKLVQFHGQSGHPGVSVGSGVTVSGSNVFTLGTEGYGEYLVTGVNHHVDARGHYENDFTAVPSGIKVAPVTVPRDPVCETQSAIVTDNNDYNGLGRVRVKFHWMNGSEKTPWIR</sequence>
<dbReference type="Proteomes" id="UP001199816">
    <property type="component" value="Unassembled WGS sequence"/>
</dbReference>
<feature type="non-terminal residue" evidence="2">
    <location>
        <position position="398"/>
    </location>
</feature>
<comment type="caution">
    <text evidence="2">The sequence shown here is derived from an EMBL/GenBank/DDBJ whole genome shotgun (WGS) entry which is preliminary data.</text>
</comment>
<accession>A0ABS8PW48</accession>
<evidence type="ECO:0000259" key="1">
    <source>
        <dbReference type="Pfam" id="PF04717"/>
    </source>
</evidence>
<dbReference type="Gene3D" id="3.55.50.10">
    <property type="entry name" value="Baseplate protein-like domains"/>
    <property type="match status" value="1"/>
</dbReference>
<evidence type="ECO:0000313" key="3">
    <source>
        <dbReference type="Proteomes" id="UP001199816"/>
    </source>
</evidence>
<dbReference type="Pfam" id="PF05954">
    <property type="entry name" value="Phage_GPD"/>
    <property type="match status" value="1"/>
</dbReference>
<evidence type="ECO:0000313" key="2">
    <source>
        <dbReference type="EMBL" id="MCD2425294.1"/>
    </source>
</evidence>
<proteinExistence type="predicted"/>
<dbReference type="Gene3D" id="2.30.110.50">
    <property type="match status" value="1"/>
</dbReference>
<gene>
    <name evidence="2" type="ORF">LQ567_21080</name>
</gene>
<dbReference type="SUPFAM" id="SSF69279">
    <property type="entry name" value="Phage tail proteins"/>
    <property type="match status" value="2"/>
</dbReference>
<dbReference type="Pfam" id="PF04717">
    <property type="entry name" value="Phage_base_V"/>
    <property type="match status" value="1"/>
</dbReference>
<organism evidence="2 3">
    <name type="scientific">Niabella pedocola</name>
    <dbReference type="NCBI Taxonomy" id="1752077"/>
    <lineage>
        <taxon>Bacteria</taxon>
        <taxon>Pseudomonadati</taxon>
        <taxon>Bacteroidota</taxon>
        <taxon>Chitinophagia</taxon>
        <taxon>Chitinophagales</taxon>
        <taxon>Chitinophagaceae</taxon>
        <taxon>Niabella</taxon>
    </lineage>
</organism>
<feature type="domain" description="Gp5/Type VI secretion system Vgr protein OB-fold" evidence="1">
    <location>
        <begin position="366"/>
        <end position="398"/>
    </location>
</feature>
<name>A0ABS8PW48_9BACT</name>
<dbReference type="RefSeq" id="WP_231007743.1">
    <property type="nucleotide sequence ID" value="NZ_JAJNEC010000006.1"/>
</dbReference>
<reference evidence="2 3" key="1">
    <citation type="submission" date="2021-11" db="EMBL/GenBank/DDBJ databases">
        <title>Genomic of Niabella pedocola.</title>
        <authorList>
            <person name="Wu T."/>
        </authorList>
    </citation>
    <scope>NUCLEOTIDE SEQUENCE [LARGE SCALE GENOMIC DNA]</scope>
    <source>
        <strain evidence="2 3">JCM 31011</strain>
    </source>
</reference>
<dbReference type="InterPro" id="IPR006531">
    <property type="entry name" value="Gp5/Vgr_OB"/>
</dbReference>
<keyword evidence="3" id="KW-1185">Reference proteome</keyword>
<dbReference type="EMBL" id="JAJNEC010000006">
    <property type="protein sequence ID" value="MCD2425294.1"/>
    <property type="molecule type" value="Genomic_DNA"/>
</dbReference>